<dbReference type="RefSeq" id="WP_073260032.1">
    <property type="nucleotide sequence ID" value="NZ_FRCS01000007.1"/>
</dbReference>
<feature type="transmembrane region" description="Helical" evidence="1">
    <location>
        <begin position="220"/>
        <end position="239"/>
    </location>
</feature>
<keyword evidence="1" id="KW-0472">Membrane</keyword>
<dbReference type="EMBL" id="FRCS01000007">
    <property type="protein sequence ID" value="SHN75184.1"/>
    <property type="molecule type" value="Genomic_DNA"/>
</dbReference>
<keyword evidence="1" id="KW-0812">Transmembrane</keyword>
<dbReference type="OrthoDB" id="3297985at2"/>
<accession>A0A1M7TWR6</accession>
<protein>
    <submittedName>
        <fullName evidence="2">ABC-2 type transport system permease protein</fullName>
    </submittedName>
</protein>
<name>A0A1M7TWR6_9ACTN</name>
<gene>
    <name evidence="2" type="ORF">SAMN05443668_107238</name>
</gene>
<proteinExistence type="predicted"/>
<dbReference type="STRING" id="134849.SAMN05443668_107238"/>
<evidence type="ECO:0000256" key="1">
    <source>
        <dbReference type="SAM" id="Phobius"/>
    </source>
</evidence>
<sequence>MYTDALRAEWTKLRTSPGALWSVVALAVAIAGLSALAVAPVTCPCATDTTKLTLTGVQLGQAVAAVVAVMLLGGEYGTRMITVTLAALPSRTSMLAAKATLVGGLVAVAGTVGVGGAWVAGQAALGDELGAGAVWRPLVGSVLYLVLIALFGLGVAAITRNSAAAVGVVLGLLYVAPLVTAMVQDDDWQERLQRFGPADAGLAVQATINLDDLAISPWRGLGVLALWTLSALLLGGVLLHRRDA</sequence>
<feature type="transmembrane region" description="Helical" evidence="1">
    <location>
        <begin position="59"/>
        <end position="78"/>
    </location>
</feature>
<dbReference type="GO" id="GO:0140359">
    <property type="term" value="F:ABC-type transporter activity"/>
    <property type="evidence" value="ECO:0007669"/>
    <property type="project" value="InterPro"/>
</dbReference>
<feature type="transmembrane region" description="Helical" evidence="1">
    <location>
        <begin position="133"/>
        <end position="156"/>
    </location>
</feature>
<dbReference type="AlphaFoldDB" id="A0A1M7TWR6"/>
<feature type="transmembrane region" description="Helical" evidence="1">
    <location>
        <begin position="163"/>
        <end position="183"/>
    </location>
</feature>
<dbReference type="Proteomes" id="UP000184440">
    <property type="component" value="Unassembled WGS sequence"/>
</dbReference>
<dbReference type="Pfam" id="PF12730">
    <property type="entry name" value="ABC2_membrane_4"/>
    <property type="match status" value="1"/>
</dbReference>
<organism evidence="2 3">
    <name type="scientific">Cryptosporangium aurantiacum</name>
    <dbReference type="NCBI Taxonomy" id="134849"/>
    <lineage>
        <taxon>Bacteria</taxon>
        <taxon>Bacillati</taxon>
        <taxon>Actinomycetota</taxon>
        <taxon>Actinomycetes</taxon>
        <taxon>Cryptosporangiales</taxon>
        <taxon>Cryptosporangiaceae</taxon>
        <taxon>Cryptosporangium</taxon>
    </lineage>
</organism>
<evidence type="ECO:0000313" key="2">
    <source>
        <dbReference type="EMBL" id="SHN75184.1"/>
    </source>
</evidence>
<evidence type="ECO:0000313" key="3">
    <source>
        <dbReference type="Proteomes" id="UP000184440"/>
    </source>
</evidence>
<feature type="transmembrane region" description="Helical" evidence="1">
    <location>
        <begin position="20"/>
        <end position="39"/>
    </location>
</feature>
<keyword evidence="1" id="KW-1133">Transmembrane helix</keyword>
<feature type="transmembrane region" description="Helical" evidence="1">
    <location>
        <begin position="99"/>
        <end position="121"/>
    </location>
</feature>
<dbReference type="GO" id="GO:0005886">
    <property type="term" value="C:plasma membrane"/>
    <property type="evidence" value="ECO:0007669"/>
    <property type="project" value="UniProtKB-SubCell"/>
</dbReference>
<reference evidence="2 3" key="1">
    <citation type="submission" date="2016-11" db="EMBL/GenBank/DDBJ databases">
        <authorList>
            <person name="Jaros S."/>
            <person name="Januszkiewicz K."/>
            <person name="Wedrychowicz H."/>
        </authorList>
    </citation>
    <scope>NUCLEOTIDE SEQUENCE [LARGE SCALE GENOMIC DNA]</scope>
    <source>
        <strain evidence="2 3">DSM 46144</strain>
    </source>
</reference>
<keyword evidence="3" id="KW-1185">Reference proteome</keyword>